<feature type="domain" description="D-isomer specific 2-hydroxyacid dehydrogenase catalytic" evidence="5">
    <location>
        <begin position="9"/>
        <end position="305"/>
    </location>
</feature>
<dbReference type="GO" id="GO:0030267">
    <property type="term" value="F:glyoxylate reductase (NADPH) activity"/>
    <property type="evidence" value="ECO:0007669"/>
    <property type="project" value="TreeGrafter"/>
</dbReference>
<organism evidence="7 8">
    <name type="scientific">Liquorilactobacillus nagelii</name>
    <dbReference type="NCBI Taxonomy" id="82688"/>
    <lineage>
        <taxon>Bacteria</taxon>
        <taxon>Bacillati</taxon>
        <taxon>Bacillota</taxon>
        <taxon>Bacilli</taxon>
        <taxon>Lactobacillales</taxon>
        <taxon>Lactobacillaceae</taxon>
        <taxon>Liquorilactobacillus</taxon>
    </lineage>
</organism>
<evidence type="ECO:0000256" key="2">
    <source>
        <dbReference type="ARBA" id="ARBA00023002"/>
    </source>
</evidence>
<evidence type="ECO:0000256" key="1">
    <source>
        <dbReference type="ARBA" id="ARBA00005854"/>
    </source>
</evidence>
<dbReference type="KEGG" id="lng:BSQ50_10655"/>
<dbReference type="GO" id="GO:0051287">
    <property type="term" value="F:NAD binding"/>
    <property type="evidence" value="ECO:0007669"/>
    <property type="project" value="InterPro"/>
</dbReference>
<sequence length="311" mass="34539">MRSGSVNLIILTEPIADNGRALLEKSQLTVYQKPVNLSWQQWLTKRPELRVAVGLIIRASQLTEHDLEQLPALKIIARHGVGVDNLPLPAIQKRGIRLTYTPGINAQSVAELTLALMLMSLRRLPETIAEQQRLTGSMLSGKTVGLIGYGTIAQTVEKLLQPFAVKILVWNHRPKKILYGKQVTLEQLLQQSSIISLHMPALPETRGFLNQERLKLLSSQAILINTARGTLIDSDALYQQLKNQQLKGAAVDVWSAGERYDLADFQKLANFIVTPHIGAQTAETLAASAQQCASEVLRCLRGEKAIKLYRY</sequence>
<dbReference type="AlphaFoldDB" id="A0A3S6R2S8"/>
<dbReference type="Gene3D" id="3.40.50.720">
    <property type="entry name" value="NAD(P)-binding Rossmann-like Domain"/>
    <property type="match status" value="2"/>
</dbReference>
<evidence type="ECO:0000259" key="6">
    <source>
        <dbReference type="Pfam" id="PF02826"/>
    </source>
</evidence>
<keyword evidence="2 4" id="KW-0560">Oxidoreductase</keyword>
<dbReference type="EMBL" id="CP018180">
    <property type="protein sequence ID" value="AUJ32957.1"/>
    <property type="molecule type" value="Genomic_DNA"/>
</dbReference>
<dbReference type="InterPro" id="IPR006139">
    <property type="entry name" value="D-isomer_2_OHA_DH_cat_dom"/>
</dbReference>
<proteinExistence type="inferred from homology"/>
<name>A0A3S6R2S8_9LACO</name>
<dbReference type="Proteomes" id="UP000324497">
    <property type="component" value="Chromosome"/>
</dbReference>
<keyword evidence="3" id="KW-0520">NAD</keyword>
<dbReference type="InterPro" id="IPR050223">
    <property type="entry name" value="D-isomer_2-hydroxyacid_DH"/>
</dbReference>
<gene>
    <name evidence="7" type="ORF">BSQ50_10655</name>
</gene>
<comment type="similarity">
    <text evidence="1 4">Belongs to the D-isomer specific 2-hydroxyacid dehydrogenase family.</text>
</comment>
<dbReference type="PANTHER" id="PTHR10996">
    <property type="entry name" value="2-HYDROXYACID DEHYDROGENASE-RELATED"/>
    <property type="match status" value="1"/>
</dbReference>
<keyword evidence="8" id="KW-1185">Reference proteome</keyword>
<evidence type="ECO:0000313" key="8">
    <source>
        <dbReference type="Proteomes" id="UP000324497"/>
    </source>
</evidence>
<dbReference type="InterPro" id="IPR036291">
    <property type="entry name" value="NAD(P)-bd_dom_sf"/>
</dbReference>
<reference evidence="7 8" key="1">
    <citation type="submission" date="2016-11" db="EMBL/GenBank/DDBJ databases">
        <title>Interaction between Lactobacillus species and yeast in water kefir.</title>
        <authorList>
            <person name="Behr J."/>
            <person name="Xu D."/>
            <person name="Vogel R.F."/>
        </authorList>
    </citation>
    <scope>NUCLEOTIDE SEQUENCE [LARGE SCALE GENOMIC DNA]</scope>
    <source>
        <strain evidence="7 8">TMW 1.1827</strain>
    </source>
</reference>
<protein>
    <submittedName>
        <fullName evidence="7">Lactate dehydrogenase</fullName>
    </submittedName>
</protein>
<evidence type="ECO:0000256" key="4">
    <source>
        <dbReference type="RuleBase" id="RU003719"/>
    </source>
</evidence>
<evidence type="ECO:0000313" key="7">
    <source>
        <dbReference type="EMBL" id="AUJ32957.1"/>
    </source>
</evidence>
<dbReference type="SUPFAM" id="SSF52283">
    <property type="entry name" value="Formate/glycerate dehydrogenase catalytic domain-like"/>
    <property type="match status" value="1"/>
</dbReference>
<dbReference type="Pfam" id="PF02826">
    <property type="entry name" value="2-Hacid_dh_C"/>
    <property type="match status" value="1"/>
</dbReference>
<dbReference type="SUPFAM" id="SSF51735">
    <property type="entry name" value="NAD(P)-binding Rossmann-fold domains"/>
    <property type="match status" value="1"/>
</dbReference>
<dbReference type="Pfam" id="PF00389">
    <property type="entry name" value="2-Hacid_dh"/>
    <property type="match status" value="1"/>
</dbReference>
<dbReference type="GO" id="GO:0005829">
    <property type="term" value="C:cytosol"/>
    <property type="evidence" value="ECO:0007669"/>
    <property type="project" value="TreeGrafter"/>
</dbReference>
<dbReference type="PANTHER" id="PTHR10996:SF178">
    <property type="entry name" value="2-HYDROXYACID DEHYDROGENASE YGL185C-RELATED"/>
    <property type="match status" value="1"/>
</dbReference>
<feature type="domain" description="D-isomer specific 2-hydroxyacid dehydrogenase NAD-binding" evidence="6">
    <location>
        <begin position="127"/>
        <end position="278"/>
    </location>
</feature>
<evidence type="ECO:0000256" key="3">
    <source>
        <dbReference type="ARBA" id="ARBA00023027"/>
    </source>
</evidence>
<dbReference type="InterPro" id="IPR006140">
    <property type="entry name" value="D-isomer_DH_NAD-bd"/>
</dbReference>
<dbReference type="GO" id="GO:0016618">
    <property type="term" value="F:hydroxypyruvate reductase [NAD(P)H] activity"/>
    <property type="evidence" value="ECO:0007669"/>
    <property type="project" value="TreeGrafter"/>
</dbReference>
<evidence type="ECO:0000259" key="5">
    <source>
        <dbReference type="Pfam" id="PF00389"/>
    </source>
</evidence>
<accession>A0A3S6R2S8</accession>